<dbReference type="HOGENOM" id="CLU_132137_0_0_0"/>
<organism evidence="2 3">
    <name type="scientific">Fimbriimonas ginsengisoli Gsoil 348</name>
    <dbReference type="NCBI Taxonomy" id="661478"/>
    <lineage>
        <taxon>Bacteria</taxon>
        <taxon>Bacillati</taxon>
        <taxon>Armatimonadota</taxon>
        <taxon>Fimbriimonadia</taxon>
        <taxon>Fimbriimonadales</taxon>
        <taxon>Fimbriimonadaceae</taxon>
        <taxon>Fimbriimonas</taxon>
    </lineage>
</organism>
<dbReference type="Proteomes" id="UP000027982">
    <property type="component" value="Chromosome"/>
</dbReference>
<dbReference type="EMBL" id="CP007139">
    <property type="protein sequence ID" value="AIE87510.1"/>
    <property type="molecule type" value="Genomic_DNA"/>
</dbReference>
<dbReference type="OrthoDB" id="9797643at2"/>
<protein>
    <recommendedName>
        <fullName evidence="1">DUF2089 domain-containing protein</fullName>
    </recommendedName>
</protein>
<keyword evidence="3" id="KW-1185">Reference proteome</keyword>
<evidence type="ECO:0000313" key="2">
    <source>
        <dbReference type="EMBL" id="AIE87510.1"/>
    </source>
</evidence>
<dbReference type="InterPro" id="IPR018658">
    <property type="entry name" value="DUF2089"/>
</dbReference>
<accession>A0A068NXM7</accession>
<dbReference type="Pfam" id="PF09862">
    <property type="entry name" value="DUF2089"/>
    <property type="match status" value="1"/>
</dbReference>
<feature type="domain" description="DUF2089" evidence="1">
    <location>
        <begin position="46"/>
        <end position="91"/>
    </location>
</feature>
<dbReference type="KEGG" id="fgi:OP10G_4142"/>
<evidence type="ECO:0000313" key="3">
    <source>
        <dbReference type="Proteomes" id="UP000027982"/>
    </source>
</evidence>
<sequence length="133" mass="15240">MSKDKYHPIPARDPVSGGDLYISELANEDSGITIRGKFEVPRYARLDPEQQRFLETFLRCRGMLNSVERELKMSYPTVRARLDSLLESLDLTPMREETGRKDKNGDKKRKVLDQLEKGEITAEEAKSKLGVLK</sequence>
<dbReference type="AlphaFoldDB" id="A0A068NXM7"/>
<dbReference type="RefSeq" id="WP_025228591.1">
    <property type="nucleotide sequence ID" value="NZ_CP007139.1"/>
</dbReference>
<evidence type="ECO:0000259" key="1">
    <source>
        <dbReference type="Pfam" id="PF09862"/>
    </source>
</evidence>
<dbReference type="STRING" id="661478.OP10G_4142"/>
<name>A0A068NXM7_FIMGI</name>
<gene>
    <name evidence="2" type="ORF">OP10G_4142</name>
</gene>
<proteinExistence type="predicted"/>
<reference evidence="2 3" key="1">
    <citation type="journal article" date="2014" name="PLoS ONE">
        <title>The first complete genome sequence of the class fimbriimonadia in the phylum armatimonadetes.</title>
        <authorList>
            <person name="Hu Z.Y."/>
            <person name="Wang Y.Z."/>
            <person name="Im W.T."/>
            <person name="Wang S.Y."/>
            <person name="Zhao G.P."/>
            <person name="Zheng H.J."/>
            <person name="Quan Z.X."/>
        </authorList>
    </citation>
    <scope>NUCLEOTIDE SEQUENCE [LARGE SCALE GENOMIC DNA]</scope>
    <source>
        <strain evidence="2">Gsoil 348</strain>
    </source>
</reference>
<dbReference type="eggNOG" id="COG3877">
    <property type="taxonomic scope" value="Bacteria"/>
</dbReference>